<accession>A0A498HJJ3</accession>
<dbReference type="InterPro" id="IPR011990">
    <property type="entry name" value="TPR-like_helical_dom_sf"/>
</dbReference>
<dbReference type="InterPro" id="IPR046960">
    <property type="entry name" value="PPR_At4g14850-like_plant"/>
</dbReference>
<evidence type="ECO:0008006" key="4">
    <source>
        <dbReference type="Google" id="ProtNLM"/>
    </source>
</evidence>
<dbReference type="PANTHER" id="PTHR47926">
    <property type="entry name" value="PENTATRICOPEPTIDE REPEAT-CONTAINING PROTEIN"/>
    <property type="match status" value="1"/>
</dbReference>
<name>A0A498HJJ3_MALDO</name>
<proteinExistence type="predicted"/>
<protein>
    <recommendedName>
        <fullName evidence="4">Pentatricopeptide repeat-containing protein</fullName>
    </recommendedName>
</protein>
<comment type="caution">
    <text evidence="2">The sequence shown here is derived from an EMBL/GenBank/DDBJ whole genome shotgun (WGS) entry which is preliminary data.</text>
</comment>
<evidence type="ECO:0000313" key="2">
    <source>
        <dbReference type="EMBL" id="RXH69311.1"/>
    </source>
</evidence>
<organism evidence="2 3">
    <name type="scientific">Malus domestica</name>
    <name type="common">Apple</name>
    <name type="synonym">Pyrus malus</name>
    <dbReference type="NCBI Taxonomy" id="3750"/>
    <lineage>
        <taxon>Eukaryota</taxon>
        <taxon>Viridiplantae</taxon>
        <taxon>Streptophyta</taxon>
        <taxon>Embryophyta</taxon>
        <taxon>Tracheophyta</taxon>
        <taxon>Spermatophyta</taxon>
        <taxon>Magnoliopsida</taxon>
        <taxon>eudicotyledons</taxon>
        <taxon>Gunneridae</taxon>
        <taxon>Pentapetalae</taxon>
        <taxon>rosids</taxon>
        <taxon>fabids</taxon>
        <taxon>Rosales</taxon>
        <taxon>Rosaceae</taxon>
        <taxon>Amygdaloideae</taxon>
        <taxon>Maleae</taxon>
        <taxon>Malus</taxon>
    </lineage>
</organism>
<gene>
    <name evidence="2" type="ORF">DVH24_037095</name>
</gene>
<dbReference type="Gene3D" id="1.25.40.10">
    <property type="entry name" value="Tetratricopeptide repeat domain"/>
    <property type="match status" value="1"/>
</dbReference>
<dbReference type="InterPro" id="IPR002885">
    <property type="entry name" value="PPR_rpt"/>
</dbReference>
<evidence type="ECO:0000256" key="1">
    <source>
        <dbReference type="ARBA" id="ARBA00022737"/>
    </source>
</evidence>
<keyword evidence="1" id="KW-0677">Repeat</keyword>
<dbReference type="GO" id="GO:0009451">
    <property type="term" value="P:RNA modification"/>
    <property type="evidence" value="ECO:0007669"/>
    <property type="project" value="InterPro"/>
</dbReference>
<dbReference type="EMBL" id="RDQH01000343">
    <property type="protein sequence ID" value="RXH69311.1"/>
    <property type="molecule type" value="Genomic_DNA"/>
</dbReference>
<evidence type="ECO:0000313" key="3">
    <source>
        <dbReference type="Proteomes" id="UP000290289"/>
    </source>
</evidence>
<sequence length="108" mass="12157">MYFCCLCSEVRFQRHVNVGNALINMYSKCGNIHAANELFLDVTYRDSVTWNAMISGYSHRVLGKEELNVFQTFKTCCKLETVPTKLLLSGDVLSACAHLGLCRKDSTI</sequence>
<dbReference type="Pfam" id="PF01535">
    <property type="entry name" value="PPR"/>
    <property type="match status" value="2"/>
</dbReference>
<dbReference type="Proteomes" id="UP000290289">
    <property type="component" value="Chromosome 17"/>
</dbReference>
<dbReference type="AlphaFoldDB" id="A0A498HJJ3"/>
<keyword evidence="3" id="KW-1185">Reference proteome</keyword>
<dbReference type="GO" id="GO:0003723">
    <property type="term" value="F:RNA binding"/>
    <property type="evidence" value="ECO:0007669"/>
    <property type="project" value="InterPro"/>
</dbReference>
<reference evidence="2 3" key="1">
    <citation type="submission" date="2018-10" db="EMBL/GenBank/DDBJ databases">
        <title>A high-quality apple genome assembly.</title>
        <authorList>
            <person name="Hu J."/>
        </authorList>
    </citation>
    <scope>NUCLEOTIDE SEQUENCE [LARGE SCALE GENOMIC DNA]</scope>
    <source>
        <strain evidence="3">cv. HFTH1</strain>
        <tissue evidence="2">Young leaf</tissue>
    </source>
</reference>